<keyword evidence="2" id="KW-1185">Reference proteome</keyword>
<accession>A0ABR1VZD5</accession>
<reference evidence="1 2" key="1">
    <citation type="submission" date="2023-01" db="EMBL/GenBank/DDBJ databases">
        <title>Analysis of 21 Apiospora genomes using comparative genomics revels a genus with tremendous synthesis potential of carbohydrate active enzymes and secondary metabolites.</title>
        <authorList>
            <person name="Sorensen T."/>
        </authorList>
    </citation>
    <scope>NUCLEOTIDE SEQUENCE [LARGE SCALE GENOMIC DNA]</scope>
    <source>
        <strain evidence="1 2">CBS 114990</strain>
    </source>
</reference>
<dbReference type="RefSeq" id="XP_066666636.1">
    <property type="nucleotide sequence ID" value="XM_066814674.1"/>
</dbReference>
<name>A0ABR1VZD5_9PEZI</name>
<evidence type="ECO:0000313" key="2">
    <source>
        <dbReference type="Proteomes" id="UP001433268"/>
    </source>
</evidence>
<dbReference type="Proteomes" id="UP001433268">
    <property type="component" value="Unassembled WGS sequence"/>
</dbReference>
<sequence>MRPVKSRARHQTCVFRVSTAAVFTYNWFNHGNIATCPLKTFRQEEELNLLSLSRPDLASIELACDLDIVVVALQTADTPSARIWAAPEDGETIQDQWTVSLAASTDVHTILLLQENHPISRVADNKDRAHAVDVAEGGALGWDPLSRLCGADASEKTTRSSTKTALRGIAILTDWT</sequence>
<gene>
    <name evidence="1" type="ORF">PG997_010359</name>
</gene>
<proteinExistence type="predicted"/>
<dbReference type="EMBL" id="JAQQWN010000007">
    <property type="protein sequence ID" value="KAK8075696.1"/>
    <property type="molecule type" value="Genomic_DNA"/>
</dbReference>
<protein>
    <submittedName>
        <fullName evidence="1">Uncharacterized protein</fullName>
    </submittedName>
</protein>
<evidence type="ECO:0000313" key="1">
    <source>
        <dbReference type="EMBL" id="KAK8075696.1"/>
    </source>
</evidence>
<comment type="caution">
    <text evidence="1">The sequence shown here is derived from an EMBL/GenBank/DDBJ whole genome shotgun (WGS) entry which is preliminary data.</text>
</comment>
<organism evidence="1 2">
    <name type="scientific">Apiospora hydei</name>
    <dbReference type="NCBI Taxonomy" id="1337664"/>
    <lineage>
        <taxon>Eukaryota</taxon>
        <taxon>Fungi</taxon>
        <taxon>Dikarya</taxon>
        <taxon>Ascomycota</taxon>
        <taxon>Pezizomycotina</taxon>
        <taxon>Sordariomycetes</taxon>
        <taxon>Xylariomycetidae</taxon>
        <taxon>Amphisphaeriales</taxon>
        <taxon>Apiosporaceae</taxon>
        <taxon>Apiospora</taxon>
    </lineage>
</organism>
<dbReference type="GeneID" id="92047734"/>